<dbReference type="EMBL" id="JBHSFK010000007">
    <property type="protein sequence ID" value="MFC4500362.1"/>
    <property type="molecule type" value="Genomic_DNA"/>
</dbReference>
<organism evidence="2 3">
    <name type="scientific">Streptomyces vulcanius</name>
    <dbReference type="NCBI Taxonomy" id="1441876"/>
    <lineage>
        <taxon>Bacteria</taxon>
        <taxon>Bacillati</taxon>
        <taxon>Actinomycetota</taxon>
        <taxon>Actinomycetes</taxon>
        <taxon>Kitasatosporales</taxon>
        <taxon>Streptomycetaceae</taxon>
        <taxon>Streptomyces</taxon>
    </lineage>
</organism>
<feature type="domain" description="Zinc finger CGNR" evidence="1">
    <location>
        <begin position="157"/>
        <end position="198"/>
    </location>
</feature>
<evidence type="ECO:0000313" key="3">
    <source>
        <dbReference type="Proteomes" id="UP001595839"/>
    </source>
</evidence>
<comment type="caution">
    <text evidence="2">The sequence shown here is derived from an EMBL/GenBank/DDBJ whole genome shotgun (WGS) entry which is preliminary data.</text>
</comment>
<dbReference type="InterPro" id="IPR021005">
    <property type="entry name" value="Znf_CGNR"/>
</dbReference>
<dbReference type="InterPro" id="IPR023286">
    <property type="entry name" value="ABATE_dom_sf"/>
</dbReference>
<dbReference type="Gene3D" id="1.10.3300.10">
    <property type="entry name" value="Jann2411-like domain"/>
    <property type="match status" value="1"/>
</dbReference>
<protein>
    <submittedName>
        <fullName evidence="2">CGNR zinc finger domain-containing protein</fullName>
    </submittedName>
</protein>
<dbReference type="PANTHER" id="PTHR35525">
    <property type="entry name" value="BLL6575 PROTEIN"/>
    <property type="match status" value="1"/>
</dbReference>
<evidence type="ECO:0000313" key="2">
    <source>
        <dbReference type="EMBL" id="MFC4500362.1"/>
    </source>
</evidence>
<evidence type="ECO:0000259" key="1">
    <source>
        <dbReference type="Pfam" id="PF11706"/>
    </source>
</evidence>
<dbReference type="PANTHER" id="PTHR35525:SF3">
    <property type="entry name" value="BLL6575 PROTEIN"/>
    <property type="match status" value="1"/>
</dbReference>
<dbReference type="Pfam" id="PF07336">
    <property type="entry name" value="ABATE"/>
    <property type="match status" value="1"/>
</dbReference>
<dbReference type="SUPFAM" id="SSF160904">
    <property type="entry name" value="Jann2411-like"/>
    <property type="match status" value="1"/>
</dbReference>
<sequence>MGLDLDTAMNPYKYAYELRFDSGRSSLDLLATSHPHEHLDAVGPLCAWIRGAGLVPPDTPLPHADDSWPAAFRELRTSVGRLVSDWLTRTHPGAYDVALARVNEAACAAPPVPRAVHADDGSLVQELAGPPECAALLAAVARDAVELLTDPVARAGLRQCEGDNCPIVYVDTSRGRRRRWCSSEVCGNRERVARHRKRAALARGQLPGMRVL</sequence>
<keyword evidence="3" id="KW-1185">Reference proteome</keyword>
<dbReference type="Pfam" id="PF11706">
    <property type="entry name" value="zf-CGNR"/>
    <property type="match status" value="1"/>
</dbReference>
<reference evidence="3" key="1">
    <citation type="journal article" date="2019" name="Int. J. Syst. Evol. Microbiol.">
        <title>The Global Catalogue of Microorganisms (GCM) 10K type strain sequencing project: providing services to taxonomists for standard genome sequencing and annotation.</title>
        <authorList>
            <consortium name="The Broad Institute Genomics Platform"/>
            <consortium name="The Broad Institute Genome Sequencing Center for Infectious Disease"/>
            <person name="Wu L."/>
            <person name="Ma J."/>
        </authorList>
    </citation>
    <scope>NUCLEOTIDE SEQUENCE [LARGE SCALE GENOMIC DNA]</scope>
    <source>
        <strain evidence="3">CGMCC 4.7177</strain>
    </source>
</reference>
<dbReference type="InterPro" id="IPR010852">
    <property type="entry name" value="ABATE"/>
</dbReference>
<dbReference type="RefSeq" id="WP_381170106.1">
    <property type="nucleotide sequence ID" value="NZ_JBHSFK010000007.1"/>
</dbReference>
<accession>A0ABV9AKJ8</accession>
<gene>
    <name evidence="2" type="ORF">ACFPIH_12600</name>
</gene>
<dbReference type="Proteomes" id="UP001595839">
    <property type="component" value="Unassembled WGS sequence"/>
</dbReference>
<name>A0ABV9AKJ8_9ACTN</name>
<proteinExistence type="predicted"/>